<feature type="coiled-coil region" evidence="1">
    <location>
        <begin position="91"/>
        <end position="122"/>
    </location>
</feature>
<keyword evidence="1" id="KW-0175">Coiled coil</keyword>
<organism evidence="4 5">
    <name type="scientific">Paralvinella palmiformis</name>
    <dbReference type="NCBI Taxonomy" id="53620"/>
    <lineage>
        <taxon>Eukaryota</taxon>
        <taxon>Metazoa</taxon>
        <taxon>Spiralia</taxon>
        <taxon>Lophotrochozoa</taxon>
        <taxon>Annelida</taxon>
        <taxon>Polychaeta</taxon>
        <taxon>Sedentaria</taxon>
        <taxon>Canalipalpata</taxon>
        <taxon>Terebellida</taxon>
        <taxon>Terebelliformia</taxon>
        <taxon>Alvinellidae</taxon>
        <taxon>Paralvinella</taxon>
    </lineage>
</organism>
<feature type="compositionally biased region" description="Polar residues" evidence="2">
    <location>
        <begin position="1"/>
        <end position="11"/>
    </location>
</feature>
<feature type="transmembrane region" description="Helical" evidence="3">
    <location>
        <begin position="243"/>
        <end position="261"/>
    </location>
</feature>
<evidence type="ECO:0000256" key="1">
    <source>
        <dbReference type="SAM" id="Coils"/>
    </source>
</evidence>
<feature type="region of interest" description="Disordered" evidence="2">
    <location>
        <begin position="1"/>
        <end position="86"/>
    </location>
</feature>
<evidence type="ECO:0000256" key="3">
    <source>
        <dbReference type="SAM" id="Phobius"/>
    </source>
</evidence>
<name>A0AAD9J770_9ANNE</name>
<dbReference type="EMBL" id="JAODUP010000538">
    <property type="protein sequence ID" value="KAK2147739.1"/>
    <property type="molecule type" value="Genomic_DNA"/>
</dbReference>
<comment type="caution">
    <text evidence="4">The sequence shown here is derived from an EMBL/GenBank/DDBJ whole genome shotgun (WGS) entry which is preliminary data.</text>
</comment>
<keyword evidence="3" id="KW-0472">Membrane</keyword>
<feature type="compositionally biased region" description="Polar residues" evidence="2">
    <location>
        <begin position="70"/>
        <end position="84"/>
    </location>
</feature>
<sequence>MPALQGDSSLPASPANERKSQLTPNIHENDSFDGFLDVGPTRPKSSSFSLGLPQCITPQGSLRGRPANNILPQSLTTPESTPQLTPRRRAMEKLEQMQLRQMEKMEKLHQKQIETLEEMQLRYMERIAEMQRYDVAPSYQEADEPESTVSGMKGMIPMSMAPPEDGDNGKSGPLPRAKKPYRIDTDPLLQDNNDFEKRAFIGFLQHTVLGFFIRNKGLVWKVMVTVLLTGYTIYFGFAIAYSPYGAIAPCVFTGFVLLYWVSQRIQERYGANINKHIFAPLNTWWDKHWGVLRW</sequence>
<evidence type="ECO:0000256" key="2">
    <source>
        <dbReference type="SAM" id="MobiDB-lite"/>
    </source>
</evidence>
<evidence type="ECO:0000313" key="5">
    <source>
        <dbReference type="Proteomes" id="UP001208570"/>
    </source>
</evidence>
<keyword evidence="3" id="KW-0812">Transmembrane</keyword>
<dbReference type="AlphaFoldDB" id="A0AAD9J770"/>
<gene>
    <name evidence="4" type="ORF">LSH36_538g00030</name>
</gene>
<reference evidence="4" key="1">
    <citation type="journal article" date="2023" name="Mol. Biol. Evol.">
        <title>Third-Generation Sequencing Reveals the Adaptive Role of the Epigenome in Three Deep-Sea Polychaetes.</title>
        <authorList>
            <person name="Perez M."/>
            <person name="Aroh O."/>
            <person name="Sun Y."/>
            <person name="Lan Y."/>
            <person name="Juniper S.K."/>
            <person name="Young C.R."/>
            <person name="Angers B."/>
            <person name="Qian P.Y."/>
        </authorList>
    </citation>
    <scope>NUCLEOTIDE SEQUENCE</scope>
    <source>
        <strain evidence="4">P08H-3</strain>
    </source>
</reference>
<dbReference type="Proteomes" id="UP001208570">
    <property type="component" value="Unassembled WGS sequence"/>
</dbReference>
<proteinExistence type="predicted"/>
<keyword evidence="5" id="KW-1185">Reference proteome</keyword>
<accession>A0AAD9J770</accession>
<protein>
    <submittedName>
        <fullName evidence="4">Uncharacterized protein</fullName>
    </submittedName>
</protein>
<keyword evidence="3" id="KW-1133">Transmembrane helix</keyword>
<feature type="region of interest" description="Disordered" evidence="2">
    <location>
        <begin position="160"/>
        <end position="181"/>
    </location>
</feature>
<feature type="transmembrane region" description="Helical" evidence="3">
    <location>
        <begin position="218"/>
        <end position="237"/>
    </location>
</feature>
<evidence type="ECO:0000313" key="4">
    <source>
        <dbReference type="EMBL" id="KAK2147739.1"/>
    </source>
</evidence>